<dbReference type="PIRSF" id="PIRSF000349">
    <property type="entry name" value="SODismutase"/>
    <property type="match status" value="1"/>
</dbReference>
<feature type="binding site" evidence="5">
    <location>
        <position position="119"/>
    </location>
    <ligand>
        <name>Mn(2+)</name>
        <dbReference type="ChEBI" id="CHEBI:29035"/>
    </ligand>
</feature>
<keyword evidence="3 5" id="KW-0479">Metal-binding</keyword>
<evidence type="ECO:0000256" key="1">
    <source>
        <dbReference type="ARBA" id="ARBA00008714"/>
    </source>
</evidence>
<dbReference type="OrthoDB" id="9803125at2"/>
<protein>
    <recommendedName>
        <fullName evidence="2 6">Superoxide dismutase</fullName>
        <ecNumber evidence="2 6">1.15.1.1</ecNumber>
    </recommendedName>
</protein>
<dbReference type="SUPFAM" id="SSF46609">
    <property type="entry name" value="Fe,Mn superoxide dismutase (SOD), N-terminal domain"/>
    <property type="match status" value="1"/>
</dbReference>
<dbReference type="Pfam" id="PF00081">
    <property type="entry name" value="Sod_Fe_N"/>
    <property type="match status" value="1"/>
</dbReference>
<comment type="function">
    <text evidence="6">Destroys radicals which are normally produced within the cells and which are toxic to biological systems.</text>
</comment>
<comment type="similarity">
    <text evidence="1 6">Belongs to the iron/manganese superoxide dismutase family.</text>
</comment>
<dbReference type="InterPro" id="IPR006311">
    <property type="entry name" value="TAT_signal"/>
</dbReference>
<feature type="domain" description="Manganese/iron superoxide dismutase N-terminal" evidence="7">
    <location>
        <begin position="44"/>
        <end position="126"/>
    </location>
</feature>
<dbReference type="SUPFAM" id="SSF54719">
    <property type="entry name" value="Fe,Mn superoxide dismutase (SOD), C-terminal domain"/>
    <property type="match status" value="1"/>
</dbReference>
<keyword evidence="10" id="KW-1185">Reference proteome</keyword>
<keyword evidence="4 6" id="KW-0560">Oxidoreductase</keyword>
<dbReference type="GO" id="GO:0046872">
    <property type="term" value="F:metal ion binding"/>
    <property type="evidence" value="ECO:0007669"/>
    <property type="project" value="UniProtKB-KW"/>
</dbReference>
<evidence type="ECO:0000259" key="7">
    <source>
        <dbReference type="Pfam" id="PF00081"/>
    </source>
</evidence>
<reference evidence="9 10" key="1">
    <citation type="submission" date="2019-03" db="EMBL/GenBank/DDBJ databases">
        <title>Genomic Encyclopedia of Type Strains, Phase IV (KMG-IV): sequencing the most valuable type-strain genomes for metagenomic binning, comparative biology and taxonomic classification.</title>
        <authorList>
            <person name="Goeker M."/>
        </authorList>
    </citation>
    <scope>NUCLEOTIDE SEQUENCE [LARGE SCALE GENOMIC DNA]</scope>
    <source>
        <strain evidence="9 10">DSM 9035</strain>
    </source>
</reference>
<dbReference type="AlphaFoldDB" id="A0A4R3LVJ8"/>
<sequence length="236" mass="25385">MAQIPSLTPETLSALSRRDALMIAGVAAGATLFAPHAARAAAPFTIPPLPYAEDALAPTISPRTVGLHYGKHSKGYYDKVNQLAANKPYADMTLSEIVVSAKKGGDTAMFNQSAQAWNHDLYWASFKGGPAKPDAAFAKAVDRDFGGMEGLVRKMVETGDTVFGTGWVWLVKDGDGLAVVGMKDGMNPLADGKTTLVGVDVWEHAYYLDYENRRAAHVEAVLNKLVNWQVVSDRFG</sequence>
<dbReference type="Gene3D" id="1.10.287.990">
    <property type="entry name" value="Fe,Mn superoxide dismutase (SOD) domain"/>
    <property type="match status" value="1"/>
</dbReference>
<dbReference type="RefSeq" id="WP_132031433.1">
    <property type="nucleotide sequence ID" value="NZ_SMAI01000006.1"/>
</dbReference>
<evidence type="ECO:0000313" key="9">
    <source>
        <dbReference type="EMBL" id="TCT04660.1"/>
    </source>
</evidence>
<feature type="domain" description="Manganese/iron superoxide dismutase C-terminal" evidence="8">
    <location>
        <begin position="134"/>
        <end position="234"/>
    </location>
</feature>
<evidence type="ECO:0000256" key="3">
    <source>
        <dbReference type="ARBA" id="ARBA00022723"/>
    </source>
</evidence>
<evidence type="ECO:0000256" key="4">
    <source>
        <dbReference type="ARBA" id="ARBA00023002"/>
    </source>
</evidence>
<evidence type="ECO:0000259" key="8">
    <source>
        <dbReference type="Pfam" id="PF02777"/>
    </source>
</evidence>
<dbReference type="InterPro" id="IPR036324">
    <property type="entry name" value="Mn/Fe_SOD_N_sf"/>
</dbReference>
<gene>
    <name evidence="9" type="ORF">EDC64_10692</name>
</gene>
<dbReference type="InterPro" id="IPR019831">
    <property type="entry name" value="Mn/Fe_SOD_N"/>
</dbReference>
<dbReference type="InterPro" id="IPR019833">
    <property type="entry name" value="Mn/Fe_SOD_BS"/>
</dbReference>
<name>A0A4R3LVJ8_9HYPH</name>
<dbReference type="PANTHER" id="PTHR42769:SF3">
    <property type="entry name" value="SUPEROXIDE DISMUTASE [FE] 2, CHLOROPLASTIC"/>
    <property type="match status" value="1"/>
</dbReference>
<dbReference type="InterPro" id="IPR019832">
    <property type="entry name" value="Mn/Fe_SOD_C"/>
</dbReference>
<comment type="catalytic activity">
    <reaction evidence="6">
        <text>2 superoxide + 2 H(+) = H2O2 + O2</text>
        <dbReference type="Rhea" id="RHEA:20696"/>
        <dbReference type="ChEBI" id="CHEBI:15378"/>
        <dbReference type="ChEBI" id="CHEBI:15379"/>
        <dbReference type="ChEBI" id="CHEBI:16240"/>
        <dbReference type="ChEBI" id="CHEBI:18421"/>
        <dbReference type="EC" id="1.15.1.1"/>
    </reaction>
</comment>
<proteinExistence type="inferred from homology"/>
<dbReference type="Gene3D" id="3.55.40.20">
    <property type="entry name" value="Iron/manganese superoxide dismutase, C-terminal domain"/>
    <property type="match status" value="1"/>
</dbReference>
<feature type="binding site" evidence="5">
    <location>
        <position position="68"/>
    </location>
    <ligand>
        <name>Mn(2+)</name>
        <dbReference type="ChEBI" id="CHEBI:29035"/>
    </ligand>
</feature>
<evidence type="ECO:0000256" key="6">
    <source>
        <dbReference type="RuleBase" id="RU000414"/>
    </source>
</evidence>
<dbReference type="PRINTS" id="PR01703">
    <property type="entry name" value="MNSODISMTASE"/>
</dbReference>
<feature type="binding site" evidence="5">
    <location>
        <position position="200"/>
    </location>
    <ligand>
        <name>Mn(2+)</name>
        <dbReference type="ChEBI" id="CHEBI:29035"/>
    </ligand>
</feature>
<evidence type="ECO:0000313" key="10">
    <source>
        <dbReference type="Proteomes" id="UP000294664"/>
    </source>
</evidence>
<dbReference type="GO" id="GO:0004784">
    <property type="term" value="F:superoxide dismutase activity"/>
    <property type="evidence" value="ECO:0007669"/>
    <property type="project" value="UniProtKB-EC"/>
</dbReference>
<dbReference type="EMBL" id="SMAI01000006">
    <property type="protein sequence ID" value="TCT04660.1"/>
    <property type="molecule type" value="Genomic_DNA"/>
</dbReference>
<organism evidence="9 10">
    <name type="scientific">Aquabacter spiritensis</name>
    <dbReference type="NCBI Taxonomy" id="933073"/>
    <lineage>
        <taxon>Bacteria</taxon>
        <taxon>Pseudomonadati</taxon>
        <taxon>Pseudomonadota</taxon>
        <taxon>Alphaproteobacteria</taxon>
        <taxon>Hyphomicrobiales</taxon>
        <taxon>Xanthobacteraceae</taxon>
        <taxon>Aquabacter</taxon>
    </lineage>
</organism>
<dbReference type="Pfam" id="PF02777">
    <property type="entry name" value="Sod_Fe_C"/>
    <property type="match status" value="1"/>
</dbReference>
<comment type="caution">
    <text evidence="9">The sequence shown here is derived from an EMBL/GenBank/DDBJ whole genome shotgun (WGS) entry which is preliminary data.</text>
</comment>
<feature type="binding site" evidence="5">
    <location>
        <position position="204"/>
    </location>
    <ligand>
        <name>Mn(2+)</name>
        <dbReference type="ChEBI" id="CHEBI:29035"/>
    </ligand>
</feature>
<dbReference type="EC" id="1.15.1.1" evidence="2 6"/>
<dbReference type="InterPro" id="IPR001189">
    <property type="entry name" value="Mn/Fe_SOD"/>
</dbReference>
<evidence type="ECO:0000256" key="5">
    <source>
        <dbReference type="PIRSR" id="PIRSR000349-1"/>
    </source>
</evidence>
<dbReference type="InterPro" id="IPR036314">
    <property type="entry name" value="SOD_C_sf"/>
</dbReference>
<dbReference type="PANTHER" id="PTHR42769">
    <property type="entry name" value="SUPEROXIDE DISMUTASE"/>
    <property type="match status" value="1"/>
</dbReference>
<accession>A0A4R3LVJ8</accession>
<dbReference type="Proteomes" id="UP000294664">
    <property type="component" value="Unassembled WGS sequence"/>
</dbReference>
<dbReference type="PROSITE" id="PS00088">
    <property type="entry name" value="SOD_MN"/>
    <property type="match status" value="1"/>
</dbReference>
<dbReference type="PROSITE" id="PS51318">
    <property type="entry name" value="TAT"/>
    <property type="match status" value="1"/>
</dbReference>
<evidence type="ECO:0000256" key="2">
    <source>
        <dbReference type="ARBA" id="ARBA00012682"/>
    </source>
</evidence>